<dbReference type="EMBL" id="JAXIVS010000025">
    <property type="protein sequence ID" value="MDY7232948.1"/>
    <property type="molecule type" value="Genomic_DNA"/>
</dbReference>
<dbReference type="Pfam" id="PF13185">
    <property type="entry name" value="GAF_2"/>
    <property type="match status" value="1"/>
</dbReference>
<dbReference type="Gene3D" id="3.40.50.300">
    <property type="entry name" value="P-loop containing nucleotide triphosphate hydrolases"/>
    <property type="match status" value="1"/>
</dbReference>
<dbReference type="SMART" id="SM00387">
    <property type="entry name" value="HATPase_c"/>
    <property type="match status" value="1"/>
</dbReference>
<dbReference type="Gene3D" id="3.30.450.40">
    <property type="match status" value="1"/>
</dbReference>
<dbReference type="Pfam" id="PF02518">
    <property type="entry name" value="HATPase_c"/>
    <property type="match status" value="1"/>
</dbReference>
<dbReference type="InterPro" id="IPR005467">
    <property type="entry name" value="His_kinase_dom"/>
</dbReference>
<dbReference type="Gene3D" id="3.30.565.10">
    <property type="entry name" value="Histidine kinase-like ATPase, C-terminal domain"/>
    <property type="match status" value="1"/>
</dbReference>
<keyword evidence="6" id="KW-1185">Reference proteome</keyword>
<dbReference type="Pfam" id="PF13191">
    <property type="entry name" value="AAA_16"/>
    <property type="match status" value="1"/>
</dbReference>
<dbReference type="InterPro" id="IPR041664">
    <property type="entry name" value="AAA_16"/>
</dbReference>
<sequence>MQELPGATSQDGPHAPTSRFQLPQRLYGRDPHLAVLQHGFERVARGGRPELILVSGYSGIGKSSVVYALRKPVAERGGSFLSGKFEQFHRDIPYATLAQAIRELTQQLLEGSSEEELVRWRERLREAWGAQGQVLVDMVPQLELLVGKQPAVPELPPGEAQHRFNRLFQKFLGVFSTPGHPLVVFLDDLQWADLASLRLLQHLLTHPDTPPLLMVGAYRDNETSPSHWLVQILVALRKGGVRMTDLRLEPLSREHVQQFVAATLPGAAESTLGPLSALIHEKTGGNPFFLTQFMWTLHQDGLLARTPGGEWRWDAMGVRAKDYSDNVAEFMASRLRQLPLRTQHLLQLAACVGTTFPFQLLVILSGQVPGEVEAGLEQALREGMLMRERPEQYRFLHDRIQHAAHDLIPPKERQAVHLRIGRLLLASLTQEQVREQIFDVVGQFNLASGLIHDAQERHRVARLNAEAGWKARSSTAFRSAADYFAAAFELLPGDPWQTDPALAFKVQLDRAHSEFMSGNAAETRRLVRELLPRARTPVELAAVVRLESEIYITANEIPAAVTCLLECLARLGMPMSPHPSREEVIAANEEVWALMAGRPIESLIALPLMTDPDMKAVMDVLGALFTPAYFTDENLLILHLCRMVSLSLRHGNTEAAVNGYAWYGLVQGSIFKRYEEGHAFGVLACDLVERHGFSTARGRALYSLQLTNYWISPISLSLELVRTAFHHALQGGDFQIACYCSCHIVTDRRVLGHPLEEVYQESLASLDFTRRADFQAVVDILLHIQCYVQQLRGLSRSFDTLSNEHFDEEAFEARLTPQHMSTMRCWYWLIKLQSRFMCGAYAQALEAGDRAAELIWASLGHIQLLDFHLYRALALAACYPEAAPEQRQRYLEQMHQHHRQLAEWARHCGPNFHAPEQLVLAEISRVTGRTEEALRAYEEAIQDARTHGFIQNVGLASELAARFWRERHVPTLADTYARQAREAYLKWGALGKVRHLDSQWPNLASLTALRQPLTDTGAFQADALAVLKAQQTLSGELSLEGLATTLVRVATEGAGVQRGALLLAQDGKLTIAAMGGPEGAAVPQAETALPWTVLAYVQRTGESVLIADTSQPHPFSADPCFTGGRIRSVLCLPLMRQEALQGVLYLECTFAPHTFSPASLSLLGNLAAQASISLENVRRHAELQRSEAALRRTNDEFAQRLEEHTWEFTQFQSRLSDVMRQAGTGELAANVLHNVGNVLTSAVLNFHMLREKLGASRMGRLKQITELLEQHQGNLADFLTRDPRGPQLTTYLFSLADELLREQEALKESAGKLHKHLEHMRSILQIQKSYSRDSLLPEECELSQLIEDALSIQLPALEIQGITVTRELGVKSKARLDKHRVLQILINLITNARSAMSEQSEGQRHLTVRLEAQGNTARIQVVDTGKGISEEHRGRLFSQGFTTREEGQGLGLYSSAQTAKSLGGRLSLESEGPGKGATATLELPLA</sequence>
<evidence type="ECO:0000313" key="5">
    <source>
        <dbReference type="EMBL" id="MDY7232948.1"/>
    </source>
</evidence>
<feature type="region of interest" description="Disordered" evidence="3">
    <location>
        <begin position="1465"/>
        <end position="1486"/>
    </location>
</feature>
<evidence type="ECO:0000256" key="1">
    <source>
        <dbReference type="ARBA" id="ARBA00000085"/>
    </source>
</evidence>
<dbReference type="RefSeq" id="WP_321551661.1">
    <property type="nucleotide sequence ID" value="NZ_JAXIVS010000025.1"/>
</dbReference>
<evidence type="ECO:0000313" key="6">
    <source>
        <dbReference type="Proteomes" id="UP001291309"/>
    </source>
</evidence>
<evidence type="ECO:0000256" key="2">
    <source>
        <dbReference type="ARBA" id="ARBA00012438"/>
    </source>
</evidence>
<feature type="domain" description="Histidine kinase" evidence="4">
    <location>
        <begin position="1278"/>
        <end position="1486"/>
    </location>
</feature>
<reference evidence="5 6" key="1">
    <citation type="submission" date="2023-12" db="EMBL/GenBank/DDBJ databases">
        <title>the genome sequence of Hyalangium sp. s54d21.</title>
        <authorList>
            <person name="Zhang X."/>
        </authorList>
    </citation>
    <scope>NUCLEOTIDE SEQUENCE [LARGE SCALE GENOMIC DNA]</scope>
    <source>
        <strain evidence="6">s54d21</strain>
    </source>
</reference>
<name>A0ABU5HJD0_9BACT</name>
<protein>
    <recommendedName>
        <fullName evidence="2">histidine kinase</fullName>
        <ecNumber evidence="2">2.7.13.3</ecNumber>
    </recommendedName>
</protein>
<dbReference type="PRINTS" id="PR00344">
    <property type="entry name" value="BCTRLSENSOR"/>
</dbReference>
<dbReference type="SUPFAM" id="SSF55874">
    <property type="entry name" value="ATPase domain of HSP90 chaperone/DNA topoisomerase II/histidine kinase"/>
    <property type="match status" value="1"/>
</dbReference>
<dbReference type="PANTHER" id="PTHR43642">
    <property type="entry name" value="HYBRID SIGNAL TRANSDUCTION HISTIDINE KINASE G"/>
    <property type="match status" value="1"/>
</dbReference>
<dbReference type="InterPro" id="IPR029016">
    <property type="entry name" value="GAF-like_dom_sf"/>
</dbReference>
<dbReference type="SMART" id="SM00065">
    <property type="entry name" value="GAF"/>
    <property type="match status" value="1"/>
</dbReference>
<dbReference type="PROSITE" id="PS50109">
    <property type="entry name" value="HIS_KIN"/>
    <property type="match status" value="1"/>
</dbReference>
<dbReference type="SUPFAM" id="SSF52540">
    <property type="entry name" value="P-loop containing nucleoside triphosphate hydrolases"/>
    <property type="match status" value="1"/>
</dbReference>
<dbReference type="InterPro" id="IPR053159">
    <property type="entry name" value="Hybrid_Histidine_Kinase"/>
</dbReference>
<accession>A0ABU5HJD0</accession>
<gene>
    <name evidence="5" type="ORF">SYV04_41565</name>
</gene>
<dbReference type="EC" id="2.7.13.3" evidence="2"/>
<evidence type="ECO:0000256" key="3">
    <source>
        <dbReference type="SAM" id="MobiDB-lite"/>
    </source>
</evidence>
<dbReference type="Proteomes" id="UP001291309">
    <property type="component" value="Unassembled WGS sequence"/>
</dbReference>
<dbReference type="InterPro" id="IPR003018">
    <property type="entry name" value="GAF"/>
</dbReference>
<organism evidence="5 6">
    <name type="scientific">Hyalangium rubrum</name>
    <dbReference type="NCBI Taxonomy" id="3103134"/>
    <lineage>
        <taxon>Bacteria</taxon>
        <taxon>Pseudomonadati</taxon>
        <taxon>Myxococcota</taxon>
        <taxon>Myxococcia</taxon>
        <taxon>Myxococcales</taxon>
        <taxon>Cystobacterineae</taxon>
        <taxon>Archangiaceae</taxon>
        <taxon>Hyalangium</taxon>
    </lineage>
</organism>
<evidence type="ECO:0000259" key="4">
    <source>
        <dbReference type="PROSITE" id="PS50109"/>
    </source>
</evidence>
<comment type="caution">
    <text evidence="5">The sequence shown here is derived from an EMBL/GenBank/DDBJ whole genome shotgun (WGS) entry which is preliminary data.</text>
</comment>
<dbReference type="SUPFAM" id="SSF55781">
    <property type="entry name" value="GAF domain-like"/>
    <property type="match status" value="1"/>
</dbReference>
<dbReference type="InterPro" id="IPR004358">
    <property type="entry name" value="Sig_transdc_His_kin-like_C"/>
</dbReference>
<dbReference type="PANTHER" id="PTHR43642:SF1">
    <property type="entry name" value="HYBRID SIGNAL TRANSDUCTION HISTIDINE KINASE G"/>
    <property type="match status" value="1"/>
</dbReference>
<comment type="catalytic activity">
    <reaction evidence="1">
        <text>ATP + protein L-histidine = ADP + protein N-phospho-L-histidine.</text>
        <dbReference type="EC" id="2.7.13.3"/>
    </reaction>
</comment>
<dbReference type="InterPro" id="IPR027417">
    <property type="entry name" value="P-loop_NTPase"/>
</dbReference>
<dbReference type="InterPro" id="IPR036890">
    <property type="entry name" value="HATPase_C_sf"/>
</dbReference>
<dbReference type="InterPro" id="IPR003594">
    <property type="entry name" value="HATPase_dom"/>
</dbReference>
<proteinExistence type="predicted"/>